<comment type="caution">
    <text evidence="2">The sequence shown here is derived from an EMBL/GenBank/DDBJ whole genome shotgun (WGS) entry which is preliminary data.</text>
</comment>
<dbReference type="GO" id="GO:0046872">
    <property type="term" value="F:metal ion binding"/>
    <property type="evidence" value="ECO:0007669"/>
    <property type="project" value="InterPro"/>
</dbReference>
<evidence type="ECO:0000313" key="3">
    <source>
        <dbReference type="Proteomes" id="UP000318585"/>
    </source>
</evidence>
<sequence>MKHKILATVIVAALIVSCNQKNKEATITNQHMMDNDSTMMHNDSTMMENDAKMMQTNTKTYSCPMHPEVQGNLNDKCSKCGMKLTVAVPHTLDDNK</sequence>
<name>A0A553C7T3_9FLAO</name>
<gene>
    <name evidence="2" type="ORF">FNW17_13195</name>
</gene>
<dbReference type="RefSeq" id="WP_144071874.1">
    <property type="nucleotide sequence ID" value="NZ_VJZR01000013.1"/>
</dbReference>
<feature type="domain" description="Heavy metal binding" evidence="1">
    <location>
        <begin position="61"/>
        <end position="85"/>
    </location>
</feature>
<dbReference type="AlphaFoldDB" id="A0A553C7T3"/>
<keyword evidence="3" id="KW-1185">Reference proteome</keyword>
<evidence type="ECO:0000313" key="2">
    <source>
        <dbReference type="EMBL" id="TRX16523.1"/>
    </source>
</evidence>
<dbReference type="EMBL" id="VJZR01000013">
    <property type="protein sequence ID" value="TRX16523.1"/>
    <property type="molecule type" value="Genomic_DNA"/>
</dbReference>
<accession>A0A553C7T3</accession>
<evidence type="ECO:0000259" key="1">
    <source>
        <dbReference type="Pfam" id="PF19335"/>
    </source>
</evidence>
<dbReference type="PROSITE" id="PS51257">
    <property type="entry name" value="PROKAR_LIPOPROTEIN"/>
    <property type="match status" value="1"/>
</dbReference>
<dbReference type="Pfam" id="PF19335">
    <property type="entry name" value="HMBD"/>
    <property type="match status" value="1"/>
</dbReference>
<protein>
    <recommendedName>
        <fullName evidence="1">Heavy metal binding domain-containing protein</fullName>
    </recommendedName>
</protein>
<dbReference type="Proteomes" id="UP000318585">
    <property type="component" value="Unassembled WGS sequence"/>
</dbReference>
<proteinExistence type="predicted"/>
<organism evidence="2 3">
    <name type="scientific">Flavobacterium franklandianum</name>
    <dbReference type="NCBI Taxonomy" id="2594430"/>
    <lineage>
        <taxon>Bacteria</taxon>
        <taxon>Pseudomonadati</taxon>
        <taxon>Bacteroidota</taxon>
        <taxon>Flavobacteriia</taxon>
        <taxon>Flavobacteriales</taxon>
        <taxon>Flavobacteriaceae</taxon>
        <taxon>Flavobacterium</taxon>
    </lineage>
</organism>
<dbReference type="InterPro" id="IPR045800">
    <property type="entry name" value="HMBD"/>
</dbReference>
<dbReference type="OrthoDB" id="894336at2"/>
<reference evidence="2 3" key="1">
    <citation type="submission" date="2019-07" db="EMBL/GenBank/DDBJ databases">
        <title>Novel species of Flavobacterium.</title>
        <authorList>
            <person name="Liu Q."/>
            <person name="Xin Y.-H."/>
        </authorList>
    </citation>
    <scope>NUCLEOTIDE SEQUENCE [LARGE SCALE GENOMIC DNA]</scope>
    <source>
        <strain evidence="2 3">LB3P56</strain>
    </source>
</reference>